<evidence type="ECO:0000256" key="1">
    <source>
        <dbReference type="SAM" id="MobiDB-lite"/>
    </source>
</evidence>
<dbReference type="HOGENOM" id="CLU_115142_0_0_1"/>
<feature type="region of interest" description="Disordered" evidence="1">
    <location>
        <begin position="1"/>
        <end position="54"/>
    </location>
</feature>
<reference evidence="2 4" key="1">
    <citation type="journal article" date="2011" name="Nature">
        <title>The Medicago genome provides insight into the evolution of rhizobial symbioses.</title>
        <authorList>
            <person name="Young N.D."/>
            <person name="Debelle F."/>
            <person name="Oldroyd G.E."/>
            <person name="Geurts R."/>
            <person name="Cannon S.B."/>
            <person name="Udvardi M.K."/>
            <person name="Benedito V.A."/>
            <person name="Mayer K.F."/>
            <person name="Gouzy J."/>
            <person name="Schoof H."/>
            <person name="Van de Peer Y."/>
            <person name="Proost S."/>
            <person name="Cook D.R."/>
            <person name="Meyers B.C."/>
            <person name="Spannagl M."/>
            <person name="Cheung F."/>
            <person name="De Mita S."/>
            <person name="Krishnakumar V."/>
            <person name="Gundlach H."/>
            <person name="Zhou S."/>
            <person name="Mudge J."/>
            <person name="Bharti A.K."/>
            <person name="Murray J.D."/>
            <person name="Naoumkina M.A."/>
            <person name="Rosen B."/>
            <person name="Silverstein K.A."/>
            <person name="Tang H."/>
            <person name="Rombauts S."/>
            <person name="Zhao P.X."/>
            <person name="Zhou P."/>
            <person name="Barbe V."/>
            <person name="Bardou P."/>
            <person name="Bechner M."/>
            <person name="Bellec A."/>
            <person name="Berger A."/>
            <person name="Berges H."/>
            <person name="Bidwell S."/>
            <person name="Bisseling T."/>
            <person name="Choisne N."/>
            <person name="Couloux A."/>
            <person name="Denny R."/>
            <person name="Deshpande S."/>
            <person name="Dai X."/>
            <person name="Doyle J.J."/>
            <person name="Dudez A.M."/>
            <person name="Farmer A.D."/>
            <person name="Fouteau S."/>
            <person name="Franken C."/>
            <person name="Gibelin C."/>
            <person name="Gish J."/>
            <person name="Goldstein S."/>
            <person name="Gonzalez A.J."/>
            <person name="Green P.J."/>
            <person name="Hallab A."/>
            <person name="Hartog M."/>
            <person name="Hua A."/>
            <person name="Humphray S.J."/>
            <person name="Jeong D.H."/>
            <person name="Jing Y."/>
            <person name="Jocker A."/>
            <person name="Kenton S.M."/>
            <person name="Kim D.J."/>
            <person name="Klee K."/>
            <person name="Lai H."/>
            <person name="Lang C."/>
            <person name="Lin S."/>
            <person name="Macmil S.L."/>
            <person name="Magdelenat G."/>
            <person name="Matthews L."/>
            <person name="McCorrison J."/>
            <person name="Monaghan E.L."/>
            <person name="Mun J.H."/>
            <person name="Najar F.Z."/>
            <person name="Nicholson C."/>
            <person name="Noirot C."/>
            <person name="O'Bleness M."/>
            <person name="Paule C.R."/>
            <person name="Poulain J."/>
            <person name="Prion F."/>
            <person name="Qin B."/>
            <person name="Qu C."/>
            <person name="Retzel E.F."/>
            <person name="Riddle C."/>
            <person name="Sallet E."/>
            <person name="Samain S."/>
            <person name="Samson N."/>
            <person name="Sanders I."/>
            <person name="Saurat O."/>
            <person name="Scarpelli C."/>
            <person name="Schiex T."/>
            <person name="Segurens B."/>
            <person name="Severin A.J."/>
            <person name="Sherrier D.J."/>
            <person name="Shi R."/>
            <person name="Sims S."/>
            <person name="Singer S.R."/>
            <person name="Sinharoy S."/>
            <person name="Sterck L."/>
            <person name="Viollet A."/>
            <person name="Wang B.B."/>
            <person name="Wang K."/>
            <person name="Wang M."/>
            <person name="Wang X."/>
            <person name="Warfsmann J."/>
            <person name="Weissenbach J."/>
            <person name="White D.D."/>
            <person name="White J.D."/>
            <person name="Wiley G.B."/>
            <person name="Wincker P."/>
            <person name="Xing Y."/>
            <person name="Yang L."/>
            <person name="Yao Z."/>
            <person name="Ying F."/>
            <person name="Zhai J."/>
            <person name="Zhou L."/>
            <person name="Zuber A."/>
            <person name="Denarie J."/>
            <person name="Dixon R.A."/>
            <person name="May G.D."/>
            <person name="Schwartz D.C."/>
            <person name="Rogers J."/>
            <person name="Quetier F."/>
            <person name="Town C.D."/>
            <person name="Roe B.A."/>
        </authorList>
    </citation>
    <scope>NUCLEOTIDE SEQUENCE [LARGE SCALE GENOMIC DNA]</scope>
    <source>
        <strain evidence="2">A17</strain>
        <strain evidence="3 4">cv. Jemalong A17</strain>
    </source>
</reference>
<dbReference type="EMBL" id="CM001218">
    <property type="protein sequence ID" value="AES66048.2"/>
    <property type="molecule type" value="Genomic_DNA"/>
</dbReference>
<feature type="compositionally biased region" description="Basic residues" evidence="1">
    <location>
        <begin position="9"/>
        <end position="20"/>
    </location>
</feature>
<protein>
    <submittedName>
        <fullName evidence="2 3">Uncharacterized protein</fullName>
    </submittedName>
</protein>
<dbReference type="Proteomes" id="UP000002051">
    <property type="component" value="Chromosome 2"/>
</dbReference>
<gene>
    <name evidence="2" type="ordered locus">MTR_2g060930</name>
</gene>
<accession>G7IJ22</accession>
<evidence type="ECO:0000313" key="4">
    <source>
        <dbReference type="Proteomes" id="UP000002051"/>
    </source>
</evidence>
<organism evidence="2 4">
    <name type="scientific">Medicago truncatula</name>
    <name type="common">Barrel medic</name>
    <name type="synonym">Medicago tribuloides</name>
    <dbReference type="NCBI Taxonomy" id="3880"/>
    <lineage>
        <taxon>Eukaryota</taxon>
        <taxon>Viridiplantae</taxon>
        <taxon>Streptophyta</taxon>
        <taxon>Embryophyta</taxon>
        <taxon>Tracheophyta</taxon>
        <taxon>Spermatophyta</taxon>
        <taxon>Magnoliopsida</taxon>
        <taxon>eudicotyledons</taxon>
        <taxon>Gunneridae</taxon>
        <taxon>Pentapetalae</taxon>
        <taxon>rosids</taxon>
        <taxon>fabids</taxon>
        <taxon>Fabales</taxon>
        <taxon>Fabaceae</taxon>
        <taxon>Papilionoideae</taxon>
        <taxon>50 kb inversion clade</taxon>
        <taxon>NPAAA clade</taxon>
        <taxon>Hologalegina</taxon>
        <taxon>IRL clade</taxon>
        <taxon>Trifolieae</taxon>
        <taxon>Medicago</taxon>
    </lineage>
</organism>
<dbReference type="PaxDb" id="3880-AES66048"/>
<reference evidence="3" key="3">
    <citation type="submission" date="2015-04" db="UniProtKB">
        <authorList>
            <consortium name="EnsemblPlants"/>
        </authorList>
    </citation>
    <scope>IDENTIFICATION</scope>
    <source>
        <strain evidence="3">cv. Jemalong A17</strain>
    </source>
</reference>
<accession>A0A0C3V3V8</accession>
<keyword evidence="4" id="KW-1185">Reference proteome</keyword>
<reference evidence="2 4" key="2">
    <citation type="journal article" date="2014" name="BMC Genomics">
        <title>An improved genome release (version Mt4.0) for the model legume Medicago truncatula.</title>
        <authorList>
            <person name="Tang H."/>
            <person name="Krishnakumar V."/>
            <person name="Bidwell S."/>
            <person name="Rosen B."/>
            <person name="Chan A."/>
            <person name="Zhou S."/>
            <person name="Gentzbittel L."/>
            <person name="Childs K.L."/>
            <person name="Yandell M."/>
            <person name="Gundlach H."/>
            <person name="Mayer K.F."/>
            <person name="Schwartz D.C."/>
            <person name="Town C.D."/>
        </authorList>
    </citation>
    <scope>GENOME REANNOTATION</scope>
    <source>
        <strain evidence="3 4">cv. Jemalong A17</strain>
    </source>
</reference>
<dbReference type="AlphaFoldDB" id="G7IJ22"/>
<dbReference type="EnsemblPlants" id="AES66048">
    <property type="protein sequence ID" value="AES66048"/>
    <property type="gene ID" value="MTR_2g060930"/>
</dbReference>
<evidence type="ECO:0000313" key="3">
    <source>
        <dbReference type="EnsemblPlants" id="AES66048"/>
    </source>
</evidence>
<sequence>MMFTPPRKVPTKGVKKKVKSKPNEASARRIPSLRERIDSQFLDNQSSPKKYSLPKRKGAHIDISPCFSVPTPTRVPKLILVPTTYDPSSPIHYMPKFMRPFIEKIVDVKGNENCGFKDIVEPMGFMEESCVMVRRAHIQEVKEHMNHYMRIYVGEDRYNYILN</sequence>
<name>G7IJ22_MEDTR</name>
<proteinExistence type="predicted"/>
<evidence type="ECO:0000313" key="2">
    <source>
        <dbReference type="EMBL" id="AES66048.2"/>
    </source>
</evidence>